<dbReference type="GO" id="GO:0000139">
    <property type="term" value="C:Golgi membrane"/>
    <property type="evidence" value="ECO:0007669"/>
    <property type="project" value="TreeGrafter"/>
</dbReference>
<feature type="domain" description="Endoplasmic reticulum vesicle transporter C-terminal" evidence="7">
    <location>
        <begin position="144"/>
        <end position="394"/>
    </location>
</feature>
<proteinExistence type="inferred from homology"/>
<dbReference type="InterPro" id="IPR013595">
    <property type="entry name" value="Pept_S33_TAP-like_C"/>
</dbReference>
<dbReference type="EMBL" id="LNZH02000212">
    <property type="protein sequence ID" value="OCB84975.1"/>
    <property type="molecule type" value="Genomic_DNA"/>
</dbReference>
<evidence type="ECO:0000259" key="8">
    <source>
        <dbReference type="Pfam" id="PF08386"/>
    </source>
</evidence>
<name>A0A9Q5MZ33_SANBA</name>
<dbReference type="SUPFAM" id="SSF53474">
    <property type="entry name" value="alpha/beta-Hydrolases"/>
    <property type="match status" value="1"/>
</dbReference>
<reference evidence="10" key="1">
    <citation type="submission" date="2016-06" db="EMBL/GenBank/DDBJ databases">
        <title>Draft Genome sequence of the fungus Inonotus baumii.</title>
        <authorList>
            <person name="Zhu H."/>
            <person name="Lin W."/>
        </authorList>
    </citation>
    <scope>NUCLEOTIDE SEQUENCE</scope>
    <source>
        <strain evidence="10">821</strain>
    </source>
</reference>
<dbReference type="PANTHER" id="PTHR10984">
    <property type="entry name" value="ENDOPLASMIC RETICULUM-GOLGI INTERMEDIATE COMPARTMENT PROTEIN"/>
    <property type="match status" value="1"/>
</dbReference>
<evidence type="ECO:0000256" key="2">
    <source>
        <dbReference type="ARBA" id="ARBA00005648"/>
    </source>
</evidence>
<evidence type="ECO:0000256" key="1">
    <source>
        <dbReference type="ARBA" id="ARBA00004141"/>
    </source>
</evidence>
<keyword evidence="4 6" id="KW-1133">Transmembrane helix</keyword>
<dbReference type="InterPro" id="IPR039542">
    <property type="entry name" value="Erv_N"/>
</dbReference>
<feature type="domain" description="Endoplasmic reticulum vesicle transporter N-terminal" evidence="9">
    <location>
        <begin position="9"/>
        <end position="98"/>
    </location>
</feature>
<evidence type="ECO:0000256" key="3">
    <source>
        <dbReference type="ARBA" id="ARBA00022692"/>
    </source>
</evidence>
<dbReference type="InterPro" id="IPR045888">
    <property type="entry name" value="Erv"/>
</dbReference>
<dbReference type="OrthoDB" id="10266265at2759"/>
<dbReference type="GO" id="GO:0005789">
    <property type="term" value="C:endoplasmic reticulum membrane"/>
    <property type="evidence" value="ECO:0007669"/>
    <property type="project" value="TreeGrafter"/>
</dbReference>
<keyword evidence="5 6" id="KW-0472">Membrane</keyword>
<gene>
    <name evidence="10" type="ORF">A7U60_g7929</name>
</gene>
<evidence type="ECO:0000256" key="5">
    <source>
        <dbReference type="ARBA" id="ARBA00023136"/>
    </source>
</evidence>
<keyword evidence="11" id="KW-1185">Reference proteome</keyword>
<dbReference type="Proteomes" id="UP000757232">
    <property type="component" value="Unassembled WGS sequence"/>
</dbReference>
<evidence type="ECO:0000256" key="4">
    <source>
        <dbReference type="ARBA" id="ARBA00022989"/>
    </source>
</evidence>
<dbReference type="Pfam" id="PF08386">
    <property type="entry name" value="Abhydrolase_4"/>
    <property type="match status" value="2"/>
</dbReference>
<dbReference type="PANTHER" id="PTHR10984:SF25">
    <property type="entry name" value="ENDOPLASMIC RETICULUM-GOLGI INTERMEDIATE COMPARTMENT PROTEIN 3"/>
    <property type="match status" value="1"/>
</dbReference>
<comment type="similarity">
    <text evidence="2">Belongs to the ERGIC family.</text>
</comment>
<feature type="transmembrane region" description="Helical" evidence="6">
    <location>
        <begin position="30"/>
        <end position="49"/>
    </location>
</feature>
<feature type="transmembrane region" description="Helical" evidence="6">
    <location>
        <begin position="446"/>
        <end position="464"/>
    </location>
</feature>
<evidence type="ECO:0000313" key="10">
    <source>
        <dbReference type="EMBL" id="OCB84975.1"/>
    </source>
</evidence>
<dbReference type="InterPro" id="IPR029058">
    <property type="entry name" value="AB_hydrolase_fold"/>
</dbReference>
<comment type="subcellular location">
    <subcellularLocation>
        <location evidence="1">Membrane</location>
        <topology evidence="1">Multi-pass membrane protein</topology>
    </subcellularLocation>
</comment>
<keyword evidence="3 6" id="KW-0812">Transmembrane</keyword>
<dbReference type="Pfam" id="PF07970">
    <property type="entry name" value="COPIIcoated_ERV"/>
    <property type="match status" value="1"/>
</dbReference>
<evidence type="ECO:0000256" key="6">
    <source>
        <dbReference type="SAM" id="Phobius"/>
    </source>
</evidence>
<dbReference type="InterPro" id="IPR012936">
    <property type="entry name" value="Erv_C"/>
</dbReference>
<dbReference type="Gene3D" id="3.40.50.1820">
    <property type="entry name" value="alpha/beta hydrolase"/>
    <property type="match status" value="1"/>
</dbReference>
<organism evidence="10 11">
    <name type="scientific">Sanghuangporus baumii</name>
    <name type="common">Phellinus baumii</name>
    <dbReference type="NCBI Taxonomy" id="108892"/>
    <lineage>
        <taxon>Eukaryota</taxon>
        <taxon>Fungi</taxon>
        <taxon>Dikarya</taxon>
        <taxon>Basidiomycota</taxon>
        <taxon>Agaricomycotina</taxon>
        <taxon>Agaricomycetes</taxon>
        <taxon>Hymenochaetales</taxon>
        <taxon>Hymenochaetaceae</taxon>
        <taxon>Sanghuangporus</taxon>
    </lineage>
</organism>
<dbReference type="GO" id="GO:0006890">
    <property type="term" value="P:retrograde vesicle-mediated transport, Golgi to endoplasmic reticulum"/>
    <property type="evidence" value="ECO:0007669"/>
    <property type="project" value="TreeGrafter"/>
</dbReference>
<evidence type="ECO:0000259" key="9">
    <source>
        <dbReference type="Pfam" id="PF13850"/>
    </source>
</evidence>
<evidence type="ECO:0000313" key="11">
    <source>
        <dbReference type="Proteomes" id="UP000757232"/>
    </source>
</evidence>
<feature type="domain" description="Peptidase S33 tripeptidyl aminopeptidase-like C-terminal" evidence="8">
    <location>
        <begin position="823"/>
        <end position="895"/>
    </location>
</feature>
<dbReference type="GO" id="GO:0006888">
    <property type="term" value="P:endoplasmic reticulum to Golgi vesicle-mediated transport"/>
    <property type="evidence" value="ECO:0007669"/>
    <property type="project" value="TreeGrafter"/>
</dbReference>
<feature type="domain" description="Peptidase S33 tripeptidyl aminopeptidase-like C-terminal" evidence="8">
    <location>
        <begin position="898"/>
        <end position="944"/>
    </location>
</feature>
<accession>A0A9Q5MZ33</accession>
<dbReference type="AlphaFoldDB" id="A0A9Q5MZ33"/>
<dbReference type="GO" id="GO:0030134">
    <property type="term" value="C:COPII-coated ER to Golgi transport vesicle"/>
    <property type="evidence" value="ECO:0007669"/>
    <property type="project" value="TreeGrafter"/>
</dbReference>
<sequence length="992" mass="110080">MARGLFGNLKGIDAFGKTAEDVKVKTKTGAFLTLLSAAIILAFTTIEFLDYRRVNLETSIVVDKSRGEKLTVRMNVTFPKVPCYLLSLDVMDISGETQRDLSHNIVKTRLGASGVPIPDSQSAELRNKLDVMNDQTKENYCGSCYGGVTPASGCCNTCEEVRQAYVNKGWSFSNPDSIEQCVREHWSDKLKEQANEGCNISGRLRVNKVIGNIHLSPGRSFQTNFMNIHELVPYLKDDQNAHDFGHTIHQLSFEGDDEYNFKKKEKSMDMKKKLGIVGNPLDGAIGKAPHVQYMFQYFLKVVSTKFELLDGQTVKTHQYSTTHFERDLTQGAMGQTKDGVHVSHTNAGMPGVFINYEISPLLVVHSETRQSFAHFLTSTCAIVGGVLTIATIVDNDQDHCGRNEKDWANVRHETQFCDVGRTRPALLGGEYAINTTPRERRRTRHLHSFIILSLLLVFVHYWRFPAWTPSYVRTGYGAEDGTNFDWSVHPPSKTLNWTDCYYDFQCARLTVPLLYSEPSGEEAAVALIKYPSKYPPGHEKYRVGSTTPHLSIFNDQVEAGKFYLEFPETLNSSSSSLGEAFARANIAGNIAADRARFVAERVSTPLVARDMLSIVKAFGQDKLQYWGFSYGTILGATFAAMFPNNVGLWANNLRDTDDALMDIYQSCVNAGPSRCPIYEKSASLVQARVDRLLHRLKSEPIAFYSNSTDLAGGYEVVDYALVKIYMFLVLYNTHRSGLYLANALAALEQGDPSGFYLASPRKGLEQLLQCSCPAPGENPARFQGDSEITLSIGCGDVLEKRDEELDDIRRAYEEMSGMSGFADVWKIRVLCSGWKLAGKERFNGSFEQSTSHPLLIIGNTADPVTPVWNAHKVSEGFKDSVVLTQNSSGHCSIAATSLKGFKDSVVLTQNSSGHCSIAATSLCTFRAIQEYFVNGTLPERGTVCEADSSIFGEKELNLDALSVEERELVDASEMLRKNYFIPPLGGGRVPLI</sequence>
<protein>
    <submittedName>
        <fullName evidence="10">Endoplasmic reticulum-derived transport vesicle ERV46</fullName>
    </submittedName>
</protein>
<comment type="caution">
    <text evidence="10">The sequence shown here is derived from an EMBL/GenBank/DDBJ whole genome shotgun (WGS) entry which is preliminary data.</text>
</comment>
<dbReference type="Pfam" id="PF13850">
    <property type="entry name" value="ERGIC_N"/>
    <property type="match status" value="1"/>
</dbReference>
<evidence type="ECO:0000259" key="7">
    <source>
        <dbReference type="Pfam" id="PF07970"/>
    </source>
</evidence>